<feature type="compositionally biased region" description="Polar residues" evidence="1">
    <location>
        <begin position="15"/>
        <end position="24"/>
    </location>
</feature>
<dbReference type="Proteomes" id="UP001163850">
    <property type="component" value="Unassembled WGS sequence"/>
</dbReference>
<dbReference type="AlphaFoldDB" id="A0AA38Q5F3"/>
<reference evidence="2" key="1">
    <citation type="submission" date="2022-08" db="EMBL/GenBank/DDBJ databases">
        <authorList>
            <consortium name="DOE Joint Genome Institute"/>
            <person name="Min B."/>
            <person name="Riley R."/>
            <person name="Sierra-Patev S."/>
            <person name="Naranjo-Ortiz M."/>
            <person name="Looney B."/>
            <person name="Konkel Z."/>
            <person name="Slot J.C."/>
            <person name="Sakamoto Y."/>
            <person name="Steenwyk J.L."/>
            <person name="Rokas A."/>
            <person name="Carro J."/>
            <person name="Camarero S."/>
            <person name="Ferreira P."/>
            <person name="Molpeceres G."/>
            <person name="Ruiz-Duenas F.J."/>
            <person name="Serrano A."/>
            <person name="Henrissat B."/>
            <person name="Drula E."/>
            <person name="Hughes K.W."/>
            <person name="Mata J.L."/>
            <person name="Ishikawa N.K."/>
            <person name="Vargas-Isla R."/>
            <person name="Ushijima S."/>
            <person name="Smith C.A."/>
            <person name="Ahrendt S."/>
            <person name="Andreopoulos W."/>
            <person name="He G."/>
            <person name="Labutti K."/>
            <person name="Lipzen A."/>
            <person name="Ng V."/>
            <person name="Sandor L."/>
            <person name="Barry K."/>
            <person name="Martinez A.T."/>
            <person name="Xiao Y."/>
            <person name="Gibbons J.G."/>
            <person name="Terashima K."/>
            <person name="Hibbett D.S."/>
            <person name="Grigoriev I.V."/>
        </authorList>
    </citation>
    <scope>NUCLEOTIDE SEQUENCE</scope>
    <source>
        <strain evidence="2">TFB7829</strain>
    </source>
</reference>
<name>A0AA38Q5F3_9AGAR</name>
<feature type="compositionally biased region" description="Basic residues" evidence="1">
    <location>
        <begin position="59"/>
        <end position="69"/>
    </location>
</feature>
<comment type="caution">
    <text evidence="2">The sequence shown here is derived from an EMBL/GenBank/DDBJ whole genome shotgun (WGS) entry which is preliminary data.</text>
</comment>
<evidence type="ECO:0000313" key="3">
    <source>
        <dbReference type="Proteomes" id="UP001163850"/>
    </source>
</evidence>
<sequence length="116" mass="12544">MWRKLTSALKHGEQDTTTTSTVSQGDVMGKVLEQHPNLSMFHPAPQESVSASPPASPTKSRRSMFKRASRMPSDDDGRAPSPAPPKLSLGIPKKVKSSLSLAGNRESLFNQSQTTI</sequence>
<dbReference type="EMBL" id="MU801931">
    <property type="protein sequence ID" value="KAJ3986960.1"/>
    <property type="molecule type" value="Genomic_DNA"/>
</dbReference>
<feature type="region of interest" description="Disordered" evidence="1">
    <location>
        <begin position="1"/>
        <end position="92"/>
    </location>
</feature>
<evidence type="ECO:0000313" key="2">
    <source>
        <dbReference type="EMBL" id="KAJ3986960.1"/>
    </source>
</evidence>
<organism evidence="2 3">
    <name type="scientific">Lentinula detonsa</name>
    <dbReference type="NCBI Taxonomy" id="2804962"/>
    <lineage>
        <taxon>Eukaryota</taxon>
        <taxon>Fungi</taxon>
        <taxon>Dikarya</taxon>
        <taxon>Basidiomycota</taxon>
        <taxon>Agaricomycotina</taxon>
        <taxon>Agaricomycetes</taxon>
        <taxon>Agaricomycetidae</taxon>
        <taxon>Agaricales</taxon>
        <taxon>Marasmiineae</taxon>
        <taxon>Omphalotaceae</taxon>
        <taxon>Lentinula</taxon>
    </lineage>
</organism>
<evidence type="ECO:0000256" key="1">
    <source>
        <dbReference type="SAM" id="MobiDB-lite"/>
    </source>
</evidence>
<protein>
    <submittedName>
        <fullName evidence="2">Uncharacterized protein</fullName>
    </submittedName>
</protein>
<gene>
    <name evidence="2" type="ORF">F5890DRAFT_906956</name>
</gene>
<proteinExistence type="predicted"/>
<accession>A0AA38Q5F3</accession>